<name>A0A8M2BIN2_DANRE</name>
<dbReference type="SMR" id="A0A8M2BIN2"/>
<dbReference type="Pfam" id="PF00048">
    <property type="entry name" value="IL8"/>
    <property type="match status" value="1"/>
</dbReference>
<dbReference type="Gene3D" id="2.40.50.40">
    <property type="match status" value="1"/>
</dbReference>
<evidence type="ECO:0000256" key="2">
    <source>
        <dbReference type="SAM" id="SignalP"/>
    </source>
</evidence>
<evidence type="ECO:0000313" key="4">
    <source>
        <dbReference type="Proteomes" id="UP000000437"/>
    </source>
</evidence>
<protein>
    <submittedName>
        <fullName evidence="5">C-C motif chemokine 20</fullName>
    </submittedName>
</protein>
<dbReference type="SMART" id="SM00199">
    <property type="entry name" value="SCY"/>
    <property type="match status" value="1"/>
</dbReference>
<dbReference type="InterPro" id="IPR001811">
    <property type="entry name" value="Chemokine_IL8-like_dom"/>
</dbReference>
<dbReference type="OMA" id="ECARTAC"/>
<dbReference type="ZFIN" id="ZDB-GENE-200130-1">
    <property type="gene designation" value="ccl20l"/>
</dbReference>
<sequence length="120" mass="13145">MSLVSITLISIVFLSLLPHTPKAYGPLNYACCVKYTRTPLPFGVIAGFIEQSSLEVCRIDAIIFITQKNKKICASIEDQWVRAALAHLRSKIAKLENKASLRLTTAGPNSVIQTNTTNSP</sequence>
<dbReference type="KEGG" id="dre:101884175"/>
<dbReference type="FunCoup" id="A0A8M2BIN2">
    <property type="interactions" value="30"/>
</dbReference>
<evidence type="ECO:0000259" key="3">
    <source>
        <dbReference type="SMART" id="SM00199"/>
    </source>
</evidence>
<dbReference type="Proteomes" id="UP000000437">
    <property type="component" value="Chromosome 2"/>
</dbReference>
<dbReference type="AGR" id="ZFIN:ZDB-GENE-200130-1"/>
<dbReference type="OrthoDB" id="8870994at2759"/>
<evidence type="ECO:0000313" key="5">
    <source>
        <dbReference type="RefSeq" id="XP_005171405.2"/>
    </source>
</evidence>
<dbReference type="RefSeq" id="XP_005171405.2">
    <property type="nucleotide sequence ID" value="XM_005171348.6"/>
</dbReference>
<dbReference type="PANTHER" id="PTHR12015:SF108">
    <property type="entry name" value="C-C MOTIF CHEMOKINE 20"/>
    <property type="match status" value="1"/>
</dbReference>
<dbReference type="InterPro" id="IPR039809">
    <property type="entry name" value="Chemokine_b/g/d"/>
</dbReference>
<dbReference type="GO" id="GO:0008009">
    <property type="term" value="F:chemokine activity"/>
    <property type="evidence" value="ECO:0007669"/>
    <property type="project" value="InterPro"/>
</dbReference>
<reference evidence="5" key="1">
    <citation type="submission" date="2025-08" db="UniProtKB">
        <authorList>
            <consortium name="RefSeq"/>
        </authorList>
    </citation>
    <scope>IDENTIFICATION</scope>
    <source>
        <strain evidence="5">Tuebingen</strain>
        <tissue evidence="5">Fibroblasts and whole tissue</tissue>
    </source>
</reference>
<dbReference type="PANTHER" id="PTHR12015">
    <property type="entry name" value="SMALL INDUCIBLE CYTOKINE A"/>
    <property type="match status" value="1"/>
</dbReference>
<feature type="chain" id="PRO_5035431829" evidence="2">
    <location>
        <begin position="24"/>
        <end position="120"/>
    </location>
</feature>
<keyword evidence="1" id="KW-0202">Cytokine</keyword>
<gene>
    <name evidence="5 6" type="primary">ccl20l</name>
</gene>
<feature type="domain" description="Chemokine interleukin-8-like" evidence="3">
    <location>
        <begin position="28"/>
        <end position="88"/>
    </location>
</feature>
<dbReference type="SUPFAM" id="SSF54117">
    <property type="entry name" value="Interleukin 8-like chemokines"/>
    <property type="match status" value="1"/>
</dbReference>
<dbReference type="CTD" id="101884175"/>
<keyword evidence="4" id="KW-1185">Reference proteome</keyword>
<dbReference type="InterPro" id="IPR036048">
    <property type="entry name" value="Interleukin_8-like_sf"/>
</dbReference>
<dbReference type="GO" id="GO:0005615">
    <property type="term" value="C:extracellular space"/>
    <property type="evidence" value="ECO:0007669"/>
    <property type="project" value="UniProtKB-KW"/>
</dbReference>
<keyword evidence="2" id="KW-0732">Signal</keyword>
<proteinExistence type="predicted"/>
<dbReference type="GeneID" id="101884175"/>
<dbReference type="AlphaFoldDB" id="A0A8M2BIN2"/>
<feature type="signal peptide" evidence="2">
    <location>
        <begin position="1"/>
        <end position="23"/>
    </location>
</feature>
<organism evidence="4 5">
    <name type="scientific">Danio rerio</name>
    <name type="common">Zebrafish</name>
    <name type="synonym">Brachydanio rerio</name>
    <dbReference type="NCBI Taxonomy" id="7955"/>
    <lineage>
        <taxon>Eukaryota</taxon>
        <taxon>Metazoa</taxon>
        <taxon>Chordata</taxon>
        <taxon>Craniata</taxon>
        <taxon>Vertebrata</taxon>
        <taxon>Euteleostomi</taxon>
        <taxon>Actinopterygii</taxon>
        <taxon>Neopterygii</taxon>
        <taxon>Teleostei</taxon>
        <taxon>Ostariophysi</taxon>
        <taxon>Cypriniformes</taxon>
        <taxon>Danionidae</taxon>
        <taxon>Danioninae</taxon>
        <taxon>Danio</taxon>
    </lineage>
</organism>
<evidence type="ECO:0000313" key="6">
    <source>
        <dbReference type="ZFIN" id="ZDB-GENE-200130-1"/>
    </source>
</evidence>
<dbReference type="GO" id="GO:0006955">
    <property type="term" value="P:immune response"/>
    <property type="evidence" value="ECO:0007669"/>
    <property type="project" value="InterPro"/>
</dbReference>
<accession>A0A8M2BIN2</accession>
<evidence type="ECO:0000256" key="1">
    <source>
        <dbReference type="ARBA" id="ARBA00022514"/>
    </source>
</evidence>